<sequence length="76" mass="7743">MGYRCNIQLTAERLVLLPASKGAAACPVPVALPAAVVLPAVQQAVPQQQAAPQEPAHPAQAATPPWMQAAAPAAQQ</sequence>
<organism evidence="2 3">
    <name type="scientific">Pantoea phage vB_PagS_Vid5</name>
    <dbReference type="NCBI Taxonomy" id="2099652"/>
    <lineage>
        <taxon>Viruses</taxon>
        <taxon>Duplodnaviria</taxon>
        <taxon>Heunggongvirae</taxon>
        <taxon>Uroviricota</taxon>
        <taxon>Caudoviricetes</taxon>
        <taxon>Vidquintavirus</taxon>
        <taxon>Vidquintavirus Vid5</taxon>
    </lineage>
</organism>
<evidence type="ECO:0000313" key="3">
    <source>
        <dbReference type="Proteomes" id="UP000241629"/>
    </source>
</evidence>
<accession>A0A2P1CKT2</accession>
<evidence type="ECO:0000256" key="1">
    <source>
        <dbReference type="SAM" id="MobiDB-lite"/>
    </source>
</evidence>
<proteinExistence type="predicted"/>
<protein>
    <submittedName>
        <fullName evidence="2">Uncharacterized protein</fullName>
    </submittedName>
</protein>
<reference evidence="2 3" key="1">
    <citation type="submission" date="2018-02" db="EMBL/GenBank/DDBJ databases">
        <title>Complete genome sequence of Pantoea phage vB_PagS_Vid5.</title>
        <authorList>
            <person name="Truncaite L."/>
            <person name="Simoliunas E."/>
            <person name="Meskys R."/>
        </authorList>
    </citation>
    <scope>NUCLEOTIDE SEQUENCE [LARGE SCALE GENOMIC DNA]</scope>
</reference>
<evidence type="ECO:0000313" key="2">
    <source>
        <dbReference type="EMBL" id="AVJ51802.1"/>
    </source>
</evidence>
<keyword evidence="3" id="KW-1185">Reference proteome</keyword>
<name>A0A2P1CKT2_9CAUD</name>
<dbReference type="Proteomes" id="UP000241629">
    <property type="component" value="Segment"/>
</dbReference>
<feature type="region of interest" description="Disordered" evidence="1">
    <location>
        <begin position="46"/>
        <end position="76"/>
    </location>
</feature>
<dbReference type="EMBL" id="MG948468">
    <property type="protein sequence ID" value="AVJ51802.1"/>
    <property type="molecule type" value="Genomic_DNA"/>
</dbReference>
<gene>
    <name evidence="2" type="ORF">Vid5_gp47</name>
</gene>